<feature type="domain" description="Thiaminase-2/PQQC" evidence="1">
    <location>
        <begin position="36"/>
        <end position="237"/>
    </location>
</feature>
<dbReference type="GO" id="GO:0005829">
    <property type="term" value="C:cytosol"/>
    <property type="evidence" value="ECO:0007669"/>
    <property type="project" value="TreeGrafter"/>
</dbReference>
<dbReference type="NCBIfam" id="TIGR04306">
    <property type="entry name" value="salvage_TenA"/>
    <property type="match status" value="1"/>
</dbReference>
<gene>
    <name evidence="2" type="ORF">METZ01_LOCUS424538</name>
</gene>
<organism evidence="2">
    <name type="scientific">marine metagenome</name>
    <dbReference type="NCBI Taxonomy" id="408172"/>
    <lineage>
        <taxon>unclassified sequences</taxon>
        <taxon>metagenomes</taxon>
        <taxon>ecological metagenomes</taxon>
    </lineage>
</organism>
<dbReference type="AlphaFoldDB" id="A0A382XLF6"/>
<accession>A0A382XLF6</accession>
<dbReference type="GO" id="GO:0050334">
    <property type="term" value="F:thiaminase activity"/>
    <property type="evidence" value="ECO:0007669"/>
    <property type="project" value="InterPro"/>
</dbReference>
<dbReference type="InterPro" id="IPR027574">
    <property type="entry name" value="Thiaminase_II"/>
</dbReference>
<dbReference type="CDD" id="cd19367">
    <property type="entry name" value="TenA_C_ScTHI20-like"/>
    <property type="match status" value="1"/>
</dbReference>
<dbReference type="EMBL" id="UINC01168585">
    <property type="protein sequence ID" value="SVD71684.1"/>
    <property type="molecule type" value="Genomic_DNA"/>
</dbReference>
<dbReference type="Pfam" id="PF03070">
    <property type="entry name" value="TENA_THI-4"/>
    <property type="match status" value="1"/>
</dbReference>
<dbReference type="PANTHER" id="PTHR43198:SF2">
    <property type="entry name" value="SI:CH1073-67J19.1-RELATED"/>
    <property type="match status" value="1"/>
</dbReference>
<evidence type="ECO:0000259" key="1">
    <source>
        <dbReference type="Pfam" id="PF03070"/>
    </source>
</evidence>
<reference evidence="2" key="1">
    <citation type="submission" date="2018-05" db="EMBL/GenBank/DDBJ databases">
        <authorList>
            <person name="Lanie J.A."/>
            <person name="Ng W.-L."/>
            <person name="Kazmierczak K.M."/>
            <person name="Andrzejewski T.M."/>
            <person name="Davidsen T.M."/>
            <person name="Wayne K.J."/>
            <person name="Tettelin H."/>
            <person name="Glass J.I."/>
            <person name="Rusch D."/>
            <person name="Podicherti R."/>
            <person name="Tsui H.-C.T."/>
            <person name="Winkler M.E."/>
        </authorList>
    </citation>
    <scope>NUCLEOTIDE SEQUENCE</scope>
</reference>
<dbReference type="GO" id="GO:0006772">
    <property type="term" value="P:thiamine metabolic process"/>
    <property type="evidence" value="ECO:0007669"/>
    <property type="project" value="InterPro"/>
</dbReference>
<name>A0A382XLF6_9ZZZZ</name>
<proteinExistence type="predicted"/>
<dbReference type="PANTHER" id="PTHR43198">
    <property type="entry name" value="BIFUNCTIONAL TH2 PROTEIN"/>
    <property type="match status" value="1"/>
</dbReference>
<dbReference type="Gene3D" id="1.20.910.10">
    <property type="entry name" value="Heme oxygenase-like"/>
    <property type="match status" value="1"/>
</dbReference>
<evidence type="ECO:0000313" key="2">
    <source>
        <dbReference type="EMBL" id="SVD71684.1"/>
    </source>
</evidence>
<dbReference type="InterPro" id="IPR050967">
    <property type="entry name" value="Thiamine_Salvage_TenA"/>
</dbReference>
<dbReference type="SUPFAM" id="SSF48613">
    <property type="entry name" value="Heme oxygenase-like"/>
    <property type="match status" value="1"/>
</dbReference>
<dbReference type="InterPro" id="IPR004305">
    <property type="entry name" value="Thiaminase-2/PQQC"/>
</dbReference>
<protein>
    <recommendedName>
        <fullName evidence="1">Thiaminase-2/PQQC domain-containing protein</fullName>
    </recommendedName>
</protein>
<dbReference type="InterPro" id="IPR016084">
    <property type="entry name" value="Haem_Oase-like_multi-hlx"/>
</dbReference>
<sequence length="241" mass="27124">MKNMTQQAGLYSQFMNSNENSLFGRLRTTAGENWTDFSCHPFVRGLGDGTLPKSCFRYYLVQDYLFLFQFARAYALAAYKAENLDELRQATTTISTIVDVEMALHIKYCAEWGIGKDAISTQQEDLATTAYTRFVLDCGQRGDLLDLATALTPCVAGYAEIGHTLASDSATIHEGNPYLNWIEMYASDEYQKVSGDSLAQLERLAQQRGGDARFETLSELFNQATRLETAFWDMGWNQQSL</sequence>